<dbReference type="NCBIfam" id="TIGR03592">
    <property type="entry name" value="yidC_oxa1_cterm"/>
    <property type="match status" value="1"/>
</dbReference>
<dbReference type="GO" id="GO:0005886">
    <property type="term" value="C:plasma membrane"/>
    <property type="evidence" value="ECO:0007669"/>
    <property type="project" value="UniProtKB-SubCell"/>
</dbReference>
<feature type="transmembrane region" description="Helical" evidence="10">
    <location>
        <begin position="92"/>
        <end position="115"/>
    </location>
</feature>
<keyword evidence="7 10" id="KW-0472">Membrane</keyword>
<accession>A0A2M6XTL6</accession>
<keyword evidence="5" id="KW-0653">Protein transport</keyword>
<dbReference type="PANTHER" id="PTHR12428:SF65">
    <property type="entry name" value="CYTOCHROME C OXIDASE ASSEMBLY PROTEIN COX18, MITOCHONDRIAL"/>
    <property type="match status" value="1"/>
</dbReference>
<evidence type="ECO:0000259" key="11">
    <source>
        <dbReference type="Pfam" id="PF02096"/>
    </source>
</evidence>
<evidence type="ECO:0000256" key="2">
    <source>
        <dbReference type="ARBA" id="ARBA00022448"/>
    </source>
</evidence>
<evidence type="ECO:0000256" key="7">
    <source>
        <dbReference type="ARBA" id="ARBA00023136"/>
    </source>
</evidence>
<evidence type="ECO:0000256" key="4">
    <source>
        <dbReference type="ARBA" id="ARBA00022692"/>
    </source>
</evidence>
<protein>
    <recommendedName>
        <fullName evidence="11">Membrane insertase YidC/Oxa/ALB C-terminal domain-containing protein</fullName>
    </recommendedName>
</protein>
<proteinExistence type="inferred from homology"/>
<comment type="subcellular location">
    <subcellularLocation>
        <location evidence="1">Cell membrane</location>
        <topology evidence="1">Multi-pass membrane protein</topology>
    </subcellularLocation>
    <subcellularLocation>
        <location evidence="9">Membrane</location>
        <topology evidence="9">Multi-pass membrane protein</topology>
    </subcellularLocation>
</comment>
<evidence type="ECO:0000256" key="8">
    <source>
        <dbReference type="ARBA" id="ARBA00023186"/>
    </source>
</evidence>
<comment type="similarity">
    <text evidence="9">Belongs to the OXA1/ALB3/YidC family.</text>
</comment>
<keyword evidence="4 9" id="KW-0812">Transmembrane</keyword>
<dbReference type="PANTHER" id="PTHR12428">
    <property type="entry name" value="OXA1"/>
    <property type="match status" value="1"/>
</dbReference>
<evidence type="ECO:0000256" key="10">
    <source>
        <dbReference type="SAM" id="Phobius"/>
    </source>
</evidence>
<keyword evidence="3" id="KW-1003">Cell membrane</keyword>
<dbReference type="InterPro" id="IPR028055">
    <property type="entry name" value="YidC/Oxa/ALB_C"/>
</dbReference>
<evidence type="ECO:0000313" key="12">
    <source>
        <dbReference type="EMBL" id="PIU10970.1"/>
    </source>
</evidence>
<dbReference type="EMBL" id="PEXX01000005">
    <property type="protein sequence ID" value="PIU10970.1"/>
    <property type="molecule type" value="Genomic_DNA"/>
</dbReference>
<evidence type="ECO:0000256" key="1">
    <source>
        <dbReference type="ARBA" id="ARBA00004651"/>
    </source>
</evidence>
<dbReference type="GO" id="GO:0015031">
    <property type="term" value="P:protein transport"/>
    <property type="evidence" value="ECO:0007669"/>
    <property type="project" value="UniProtKB-KW"/>
</dbReference>
<dbReference type="Pfam" id="PF02096">
    <property type="entry name" value="60KD_IMP"/>
    <property type="match status" value="1"/>
</dbReference>
<dbReference type="InterPro" id="IPR047196">
    <property type="entry name" value="YidC_ALB_C"/>
</dbReference>
<dbReference type="CDD" id="cd20070">
    <property type="entry name" value="5TM_YidC_Alb3"/>
    <property type="match status" value="1"/>
</dbReference>
<reference evidence="13" key="1">
    <citation type="submission" date="2017-09" db="EMBL/GenBank/DDBJ databases">
        <title>Depth-based differentiation of microbial function through sediment-hosted aquifers and enrichment of novel symbionts in the deep terrestrial subsurface.</title>
        <authorList>
            <person name="Probst A.J."/>
            <person name="Ladd B."/>
            <person name="Jarett J.K."/>
            <person name="Geller-Mcgrath D.E."/>
            <person name="Sieber C.M.K."/>
            <person name="Emerson J.B."/>
            <person name="Anantharaman K."/>
            <person name="Thomas B.C."/>
            <person name="Malmstrom R."/>
            <person name="Stieglmeier M."/>
            <person name="Klingl A."/>
            <person name="Woyke T."/>
            <person name="Ryan C.M."/>
            <person name="Banfield J.F."/>
        </authorList>
    </citation>
    <scope>NUCLEOTIDE SEQUENCE [LARGE SCALE GENOMIC DNA]</scope>
</reference>
<evidence type="ECO:0000313" key="13">
    <source>
        <dbReference type="Proteomes" id="UP000230586"/>
    </source>
</evidence>
<dbReference type="AlphaFoldDB" id="A0A2M6XTL6"/>
<gene>
    <name evidence="12" type="ORF">COT27_00300</name>
</gene>
<evidence type="ECO:0000256" key="9">
    <source>
        <dbReference type="RuleBase" id="RU003945"/>
    </source>
</evidence>
<dbReference type="Proteomes" id="UP000230586">
    <property type="component" value="Unassembled WGS sequence"/>
</dbReference>
<organism evidence="12 13">
    <name type="scientific">Candidatus Kuenenbacteria bacterium CG08_land_8_20_14_0_20_37_23</name>
    <dbReference type="NCBI Taxonomy" id="1974617"/>
    <lineage>
        <taxon>Bacteria</taxon>
        <taxon>Candidatus Kueneniibacteriota</taxon>
    </lineage>
</organism>
<dbReference type="InterPro" id="IPR001708">
    <property type="entry name" value="YidC/ALB3/OXA1/COX18"/>
</dbReference>
<feature type="domain" description="Membrane insertase YidC/Oxa/ALB C-terminal" evidence="11">
    <location>
        <begin position="30"/>
        <end position="230"/>
    </location>
</feature>
<name>A0A2M6XTL6_9BACT</name>
<evidence type="ECO:0000256" key="3">
    <source>
        <dbReference type="ARBA" id="ARBA00022475"/>
    </source>
</evidence>
<feature type="transmembrane region" description="Helical" evidence="10">
    <location>
        <begin position="194"/>
        <end position="218"/>
    </location>
</feature>
<dbReference type="GO" id="GO:0051205">
    <property type="term" value="P:protein insertion into membrane"/>
    <property type="evidence" value="ECO:0007669"/>
    <property type="project" value="TreeGrafter"/>
</dbReference>
<comment type="caution">
    <text evidence="12">The sequence shown here is derived from an EMBL/GenBank/DDBJ whole genome shotgun (WGS) entry which is preliminary data.</text>
</comment>
<feature type="transmembrane region" description="Helical" evidence="10">
    <location>
        <begin position="30"/>
        <end position="47"/>
    </location>
</feature>
<dbReference type="GO" id="GO:0032977">
    <property type="term" value="F:membrane insertase activity"/>
    <property type="evidence" value="ECO:0007669"/>
    <property type="project" value="InterPro"/>
</dbReference>
<evidence type="ECO:0000256" key="6">
    <source>
        <dbReference type="ARBA" id="ARBA00022989"/>
    </source>
</evidence>
<evidence type="ECO:0000256" key="5">
    <source>
        <dbReference type="ARBA" id="ARBA00022927"/>
    </source>
</evidence>
<keyword evidence="6 10" id="KW-1133">Transmembrane helix</keyword>
<feature type="transmembrane region" description="Helical" evidence="10">
    <location>
        <begin position="7"/>
        <end position="24"/>
    </location>
</feature>
<keyword evidence="8" id="KW-0143">Chaperone</keyword>
<sequence>MIEIYNIILYRPLFNLLIFFYNTISFQDVGIAIILVTVVIKLILYPLSVKSIKAQKALQDLQPKMDSIKQKYKNNKEQLGKAMMELYKTEKISPVSSCLPLLIQFPFLIAVYNVFRVGFKPESLDMLYGFIHNPNTLNPVAFGFLNLAEKNIVLAVLAGAAQFWSSKMLISKKQPKVSSAKDEGMTTIMNKQMLYFMPAITIFFGISLPGGLTFYWFLTTVLTALQQLRLSKKHDKDVKIEIPKDVKSANTEEIKGIEK</sequence>
<keyword evidence="2" id="KW-0813">Transport</keyword>